<dbReference type="Pfam" id="PF06465">
    <property type="entry name" value="DUF1087"/>
    <property type="match status" value="1"/>
</dbReference>
<feature type="region of interest" description="Disordered" evidence="28">
    <location>
        <begin position="1617"/>
        <end position="1638"/>
    </location>
</feature>
<feature type="compositionally biased region" description="Low complexity" evidence="28">
    <location>
        <begin position="1193"/>
        <end position="1202"/>
    </location>
</feature>
<dbReference type="SMART" id="SM00408">
    <property type="entry name" value="IGc2"/>
    <property type="match status" value="3"/>
</dbReference>
<feature type="compositionally biased region" description="Low complexity" evidence="28">
    <location>
        <begin position="1216"/>
        <end position="1246"/>
    </location>
</feature>
<dbReference type="CDD" id="cd18662">
    <property type="entry name" value="CD2_tandem_CHD3-4_like"/>
    <property type="match status" value="1"/>
</dbReference>
<dbReference type="Proteomes" id="UP000030764">
    <property type="component" value="Unassembled WGS sequence"/>
</dbReference>
<dbReference type="Pfam" id="PF07679">
    <property type="entry name" value="I-set"/>
    <property type="match status" value="3"/>
</dbReference>
<comment type="catalytic activity">
    <reaction evidence="23">
        <text>L-tyrosyl-[protein] + bromide + H2O2 + H(+) = 3-bromo-L-tyrosyl-[protein] + 2 H2O</text>
        <dbReference type="Rhea" id="RHEA:69360"/>
        <dbReference type="Rhea" id="RHEA-COMP:10136"/>
        <dbReference type="Rhea" id="RHEA-COMP:17686"/>
        <dbReference type="ChEBI" id="CHEBI:15377"/>
        <dbReference type="ChEBI" id="CHEBI:15378"/>
        <dbReference type="ChEBI" id="CHEBI:15858"/>
        <dbReference type="ChEBI" id="CHEBI:16240"/>
        <dbReference type="ChEBI" id="CHEBI:46858"/>
        <dbReference type="ChEBI" id="CHEBI:183512"/>
    </reaction>
    <physiologicalReaction direction="left-to-right" evidence="23">
        <dbReference type="Rhea" id="RHEA:69361"/>
    </physiologicalReaction>
</comment>
<evidence type="ECO:0000313" key="34">
    <source>
        <dbReference type="EMBL" id="KFD53433.1"/>
    </source>
</evidence>
<evidence type="ECO:0000256" key="3">
    <source>
        <dbReference type="ARBA" id="ARBA00004613"/>
    </source>
</evidence>
<evidence type="ECO:0000256" key="12">
    <source>
        <dbReference type="ARBA" id="ARBA00022801"/>
    </source>
</evidence>
<protein>
    <submittedName>
        <fullName evidence="34">Uncharacterized protein</fullName>
    </submittedName>
</protein>
<dbReference type="FunFam" id="3.40.50.300:FF:000015">
    <property type="entry name" value="chromodomain-helicase-DNA-binding protein 9 isoform X1"/>
    <property type="match status" value="1"/>
</dbReference>
<dbReference type="GO" id="GO:0008270">
    <property type="term" value="F:zinc ion binding"/>
    <property type="evidence" value="ECO:0007669"/>
    <property type="project" value="UniProtKB-KW"/>
</dbReference>
<dbReference type="PROSITE" id="PS01359">
    <property type="entry name" value="ZF_PHD_1"/>
    <property type="match status" value="1"/>
</dbReference>
<keyword evidence="16 26" id="KW-0408">Iron</keyword>
<organism evidence="34 36">
    <name type="scientific">Trichuris suis</name>
    <name type="common">pig whipworm</name>
    <dbReference type="NCBI Taxonomy" id="68888"/>
    <lineage>
        <taxon>Eukaryota</taxon>
        <taxon>Metazoa</taxon>
        <taxon>Ecdysozoa</taxon>
        <taxon>Nematoda</taxon>
        <taxon>Enoplea</taxon>
        <taxon>Dorylaimia</taxon>
        <taxon>Trichinellida</taxon>
        <taxon>Trichuridae</taxon>
        <taxon>Trichuris</taxon>
    </lineage>
</organism>
<dbReference type="SUPFAM" id="SSF57903">
    <property type="entry name" value="FYVE/PHD zinc finger"/>
    <property type="match status" value="1"/>
</dbReference>
<dbReference type="GO" id="GO:0003682">
    <property type="term" value="F:chromatin binding"/>
    <property type="evidence" value="ECO:0007669"/>
    <property type="project" value="TreeGrafter"/>
</dbReference>
<feature type="compositionally biased region" description="Basic residues" evidence="28">
    <location>
        <begin position="3027"/>
        <end position="3038"/>
    </location>
</feature>
<keyword evidence="10" id="KW-0547">Nucleotide-binding</keyword>
<dbReference type="Gene3D" id="3.40.50.300">
    <property type="entry name" value="P-loop containing nucleotide triphosphate hydrolases"/>
    <property type="match status" value="1"/>
</dbReference>
<dbReference type="GO" id="GO:0042393">
    <property type="term" value="F:histone binding"/>
    <property type="evidence" value="ECO:0007669"/>
    <property type="project" value="TreeGrafter"/>
</dbReference>
<evidence type="ECO:0000256" key="7">
    <source>
        <dbReference type="ARBA" id="ARBA00022723"/>
    </source>
</evidence>
<comment type="similarity">
    <text evidence="25">Belongs to the peroxidase family. XPO subfamily.</text>
</comment>
<dbReference type="PROSITE" id="PS51194">
    <property type="entry name" value="HELICASE_CTER"/>
    <property type="match status" value="1"/>
</dbReference>
<dbReference type="InterPro" id="IPR011011">
    <property type="entry name" value="Znf_FYVE_PHD"/>
</dbReference>
<feature type="domain" description="Ig-like" evidence="31">
    <location>
        <begin position="1896"/>
        <end position="1990"/>
    </location>
</feature>
<dbReference type="CDD" id="cd18793">
    <property type="entry name" value="SF2_C_SNF"/>
    <property type="match status" value="1"/>
</dbReference>
<dbReference type="InterPro" id="IPR003599">
    <property type="entry name" value="Ig_sub"/>
</dbReference>
<dbReference type="InterPro" id="IPR013106">
    <property type="entry name" value="Ig_V-set"/>
</dbReference>
<feature type="domain" description="Ig-like" evidence="31">
    <location>
        <begin position="2107"/>
        <end position="2193"/>
    </location>
</feature>
<evidence type="ECO:0000256" key="24">
    <source>
        <dbReference type="ARBA" id="ARBA00049501"/>
    </source>
</evidence>
<dbReference type="GO" id="GO:0140658">
    <property type="term" value="F:ATP-dependent chromatin remodeler activity"/>
    <property type="evidence" value="ECO:0007669"/>
    <property type="project" value="TreeGrafter"/>
</dbReference>
<dbReference type="InterPro" id="IPR038718">
    <property type="entry name" value="SNF2-like_sf"/>
</dbReference>
<dbReference type="InterPro" id="IPR019791">
    <property type="entry name" value="Haem_peroxidase_animal"/>
</dbReference>
<dbReference type="Pfam" id="PF03098">
    <property type="entry name" value="An_peroxidase"/>
    <property type="match status" value="1"/>
</dbReference>
<feature type="domain" description="Helicase ATP-binding" evidence="32">
    <location>
        <begin position="358"/>
        <end position="542"/>
    </location>
</feature>
<evidence type="ECO:0000259" key="33">
    <source>
        <dbReference type="PROSITE" id="PS51194"/>
    </source>
</evidence>
<name>A0A085M887_9BILA</name>
<keyword evidence="11 27" id="KW-0863">Zinc-finger</keyword>
<comment type="catalytic activity">
    <reaction evidence="22">
        <text>L-lysyl-[collagen] + L-methionyl-[collagen] + hypobromite = [collagen]-L-lysyl-N-S-L-methionyl-[collagen] + bromide + H2O + H(+)</text>
        <dbReference type="Rhea" id="RHEA:66024"/>
        <dbReference type="Rhea" id="RHEA-COMP:12751"/>
        <dbReference type="Rhea" id="RHEA-COMP:16949"/>
        <dbReference type="Rhea" id="RHEA-COMP:16951"/>
        <dbReference type="ChEBI" id="CHEBI:15377"/>
        <dbReference type="ChEBI" id="CHEBI:15378"/>
        <dbReference type="ChEBI" id="CHEBI:15858"/>
        <dbReference type="ChEBI" id="CHEBI:16044"/>
        <dbReference type="ChEBI" id="CHEBI:29250"/>
        <dbReference type="ChEBI" id="CHEBI:29969"/>
        <dbReference type="ChEBI" id="CHEBI:166867"/>
    </reaction>
    <physiologicalReaction direction="left-to-right" evidence="22">
        <dbReference type="Rhea" id="RHEA:66025"/>
    </physiologicalReaction>
</comment>
<sequence>MVCLDPDMEEAPEGRWSCPHCESEIPNEDEATSTKEGAAPTKAGNMEYCRLCRDGGELLCCDSCPSSYHRYCLVPPLDDVPEGDWHCPRCSCKQPEYRPEKILSWRWIELPPLNEEPPKEGQTEAEPKLSEAAKKNRRYRELYVKWKWMSYWHCSWVSELVLDVWFPQVLRMYFRKMDPEVPPEVDDGSQEDLQTGIIEGKEKEEDPHNLEERYYRYGIKPEWLQIQRIINHKLHKHGSVDYLIKWRELSYDQASWEADEFEIPNFADAVQNYWDHRERMIGEPPPKSVAKRLKVLLANAQTAQAPGAEKKKVERRRCMPPPQSTTDLKRKLDQQPDYISECGGTLHDYQLEGLNFLRYSWVTSTDAILADEMGLGKTIQTIVFLYSLYKEGHSKGPFLISAPLSTIINWEREFEFWAPDFYVVTYIGDKDSRSVIREHEFSYVEGACKAGPKAYRMRTDQGIKFHVLLTSYELISIDQATLGSIDWAMLIVDEAHRLKNNQSKFFRTLRDFKLNFKVLLTGTPLQNNLEELFHLLNFLSPDRFSDMEMFTQEFTDISKEEQIAKLHCMLGPHMLRRLKSDVLKGMPAKSELIVRVELSSIQKKYYKYVLTKNFDALNTKSGGSQVSLLNIMMDLKKCCNHPFLFPVAAVEAPKLPNGAYEGSALVKSCGKLMLLQKMLRKLKEGGHRVLIFSQMTKMLDLLEDFLDYEGYKYERIDGSVTGNLRQDAIDRFNAPNAQQFVFLLSTRAGGLGINLATADTVIIYDSDWNPHNDIQAFSRAHRIGQNRKVMIYRFVTRNSVEERITTVAKKKMMLTHLVVRAGIGNRGPSMSKQELDDVLRWGTEELFKDDEDEKENIDHQIIWDDAAVDALLDRSQVGIEEKENWANEYLSSFKVAEYVTKQAAEEEEEEDEVTEVLKEEVQDADPDYWEKLLRHHYEQQQEDLSRQLGKGKRIRKQVNYAMGEQQEDWRDDYSDNYSASSNGSADEADDDDFDDKVEGPQRRRRRDGRDEKLPPLLARVNGQIEVLGFNTRQRRAFYNAIMRWGVPPVDAYNSHWLVRDLKGKSEKAFRAYVALFFRHLCEPGNDASETYSDGVPREGVNRQHVLSRIGVMSLLRKKVQEFEVINGYYSTKMPSPEPEEEESKQQQAATKESNEPSSSKVADSAATSSKGVKVEADDELGGPSPAEPDKSPSRSSSRNGSNEGADAAEGAQSVNSGGASKAADTDSAAVAAVDADAASVAEGSVGSEEDKLTIDERGKVEQTESAVENGPASTSQGADEPAPNAVAEDLTTAAEGSRRNAENGTPVQTTSKSEKKKNGRRHTRPNFMFNITDGGFTELHALWLNEERAASMNRLHEIWHRRHDYWLLAGIVVHGYGRYQDIQNDPRFAIINEPFSSEQGKGNFVDIKNKFLQRRFKLLEQALIIEEQLRRAAFLNLQQDVISPVMALNMRFSEVECLAESHQHLSRESLAGNRPANAVLFKVLNQLEELLNDMKSDVSRLPATLARLAPVSSRLGLSERSILSRLAVKDNDDAAPNSSCLIPPPGAFITPSFNGNAHLDQTKLMPTPSAVIGHPPLSCTPSTSGAVSAAPPVGPNTAAAAAAAAAVMAAAQATSSSSSSSSSQAVSTSRHSPVLPEDLSRKTVTTSAVVSSLGLTLTSSFFLMAQRWSLLYTIALSLLIFSNRSAGEEDHLADGTEDYAKLLCPPGCTCHSKKVICSLKPLAAIPKVTSDTAYLDLSSNQFKSIGKKDFQGLSELTALHLSLNGLSYIEDGTFEDLANLKVLNLSHNSLVTLGERTLKGAAQLEQLFLNDNDLRTVHPETFVSTPKLRQLDVRGNDHLDPISLWEALRKATELRVVSMDERLVRCDCECIALILDVVSQNLRLKLTPGAATHASPTDGISVYEVASRSHCFAGNAESIVAERNALLLECQWDIPLAPNDQTVIWLKDGQQLDIENSSNYRVVDDRYLLILDQGVAEIPKGSRYGCTIKDYEGEAKPRVKRTNGKWGRQGSDKANVRIIEAPVNVDADVGESVTFTCRVTGYPRPRVQWFLNGALIRETGHVRMTAGGQILLIQVTGLKDSGVYTCVAENTISQASSTAFLQVRSAPQFKIRPQNVAAVEGSKVSLECEATGYPLPSIVWTRNGRTLPLSRRIAVDFSGTVLTISSVAPDDAGEYTCFAANRLGRIQASANVYLRQNMPPRFQQSPSSLTITAGGTASFPCRVTGNPTPRITWLFNGNPIRVVRGHFEVTPQGTLYVHGVTPQDAGFYTCQGANDVGAISVDVELEVVGLVSPTGRHGQKPTVDADLIHKSVQQATTEVDRAINWTRQRLYSNEPKTAGELMALIRYPGPAALEQARAREIYEQTISLVQSHVVRGLHFNLSGQFEYPHILSTAHVALISELTGCNIHREMPACSDMCFHRKYRSYDGSCNNFAHPLWGSSLTSFKRLLPPIYENGFDQPIGWKKGLLYNGFPKPNPRVVSQMLISTTRVTDDREYSHMLMQWGQFLDHDLTLTVNAPSVLQFQTGVDCKRTCQNRPPCFNIEIPPNDHRIKYGLCMEFERSSAICGSGDTSVLFDRVQHREQLNVLTSYIDASSVYGSEESDSLNLRDLFSDHGLLKFDTTSHKQKPYLPFNRNLPMDCRRNSSVPHSVRCLMAGDYRANEQAGLLAMHTLWMRQHNRLATQMLRINPHWDGEKIYQETRKIVGAQMQHITFEHWLPKVLGPIGMKKLGAYKGYDPSVDASMANAFATAAFRFGHTLIQPVLLRLNGSFQQDSFGHLPLGEAFFAPEKVLHEGGIDPLLRGMFAGPAKLPKAFEYLNAELTEKLFNKAHDVALDLATMNIQRGRDHALPGYLEYRKWCNLSAPEDFDGLRDDIPEDELRQKLRVLYGHPANIDLWVGGVLEKTVPGARMGPTFMCIIVDQFRRLRDGDRFWYENPGVFAPEQLQEIKKSTLARVLCHNGDEIDRVQPDVFVNMNSFDPRAYTLCDELPPDFNLKMWQQCCDDGCSPQLKFEEEGNVDESGKAESSRRRKRSPLRHPSQKCTLCHPIDGDAHSQRSHKENTHGNLRSQIARFKRHVDQKLEYLYWQLDQLMLR</sequence>
<evidence type="ECO:0000313" key="35">
    <source>
        <dbReference type="EMBL" id="KFD66464.1"/>
    </source>
</evidence>
<dbReference type="InterPro" id="IPR001611">
    <property type="entry name" value="Leu-rich_rpt"/>
</dbReference>
<evidence type="ECO:0000256" key="16">
    <source>
        <dbReference type="ARBA" id="ARBA00023004"/>
    </source>
</evidence>
<feature type="compositionally biased region" description="Acidic residues" evidence="28">
    <location>
        <begin position="986"/>
        <end position="995"/>
    </location>
</feature>
<dbReference type="InterPro" id="IPR013083">
    <property type="entry name" value="Znf_RING/FYVE/PHD"/>
</dbReference>
<dbReference type="InterPro" id="IPR032675">
    <property type="entry name" value="LRR_dom_sf"/>
</dbReference>
<feature type="compositionally biased region" description="Basic and acidic residues" evidence="28">
    <location>
        <begin position="996"/>
        <end position="1010"/>
    </location>
</feature>
<dbReference type="PROSITE" id="PS50292">
    <property type="entry name" value="PEROXIDASE_3"/>
    <property type="match status" value="1"/>
</dbReference>
<dbReference type="SMART" id="SM00406">
    <property type="entry name" value="IGv"/>
    <property type="match status" value="2"/>
</dbReference>
<evidence type="ECO:0000256" key="10">
    <source>
        <dbReference type="ARBA" id="ARBA00022741"/>
    </source>
</evidence>
<feature type="domain" description="Chromo" evidence="29">
    <location>
        <begin position="123"/>
        <end position="185"/>
    </location>
</feature>
<evidence type="ECO:0000256" key="28">
    <source>
        <dbReference type="SAM" id="MobiDB-lite"/>
    </source>
</evidence>
<dbReference type="FunFam" id="1.10.640.10:FF:000001">
    <property type="entry name" value="Peroxidasin homolog"/>
    <property type="match status" value="1"/>
</dbReference>
<evidence type="ECO:0000259" key="29">
    <source>
        <dbReference type="PROSITE" id="PS50013"/>
    </source>
</evidence>
<dbReference type="PROSITE" id="PS00690">
    <property type="entry name" value="DEAH_ATP_HELICASE"/>
    <property type="match status" value="1"/>
</dbReference>
<dbReference type="Pfam" id="PF00176">
    <property type="entry name" value="SNF2-rel_dom"/>
    <property type="match status" value="1"/>
</dbReference>
<dbReference type="GO" id="GO:0040027">
    <property type="term" value="P:negative regulation of vulval development"/>
    <property type="evidence" value="ECO:0007669"/>
    <property type="project" value="UniProtKB-ARBA"/>
</dbReference>
<evidence type="ECO:0000256" key="27">
    <source>
        <dbReference type="PROSITE-ProRule" id="PRU00146"/>
    </source>
</evidence>
<dbReference type="Proteomes" id="UP000030758">
    <property type="component" value="Unassembled WGS sequence"/>
</dbReference>
<dbReference type="InterPro" id="IPR034824">
    <property type="entry name" value="Peroxidasin_peroxidase"/>
</dbReference>
<dbReference type="GO" id="GO:0005634">
    <property type="term" value="C:nucleus"/>
    <property type="evidence" value="ECO:0007669"/>
    <property type="project" value="UniProtKB-SubCell"/>
</dbReference>
<gene>
    <name evidence="34" type="ORF">M513_05697</name>
    <name evidence="35" type="ORF">M514_05697</name>
</gene>
<dbReference type="GO" id="GO:0000785">
    <property type="term" value="C:chromatin"/>
    <property type="evidence" value="ECO:0007669"/>
    <property type="project" value="TreeGrafter"/>
</dbReference>
<feature type="compositionally biased region" description="Low complexity" evidence="28">
    <location>
        <begin position="1617"/>
        <end position="1629"/>
    </location>
</feature>
<dbReference type="PROSITE" id="PS51192">
    <property type="entry name" value="HELICASE_ATP_BIND_1"/>
    <property type="match status" value="1"/>
</dbReference>
<dbReference type="FunFam" id="2.60.40.10:FF:000612">
    <property type="entry name" value="palladin isoform X1"/>
    <property type="match status" value="1"/>
</dbReference>
<comment type="cofactor">
    <cofactor evidence="1">
        <name>heme b</name>
        <dbReference type="ChEBI" id="CHEBI:60344"/>
    </cofactor>
</comment>
<comment type="catalytic activity">
    <reaction evidence="20">
        <text>bromide + H2O2 = hypobromite + H2O</text>
        <dbReference type="Rhea" id="RHEA:66016"/>
        <dbReference type="ChEBI" id="CHEBI:15377"/>
        <dbReference type="ChEBI" id="CHEBI:15858"/>
        <dbReference type="ChEBI" id="CHEBI:16240"/>
        <dbReference type="ChEBI" id="CHEBI:29250"/>
    </reaction>
    <physiologicalReaction direction="left-to-right" evidence="20">
        <dbReference type="Rhea" id="RHEA:66017"/>
    </physiologicalReaction>
</comment>
<dbReference type="InterPro" id="IPR009462">
    <property type="entry name" value="CHD_II_SANT-like"/>
</dbReference>
<keyword evidence="12" id="KW-0378">Hydrolase</keyword>
<feature type="domain" description="Chromo" evidence="29">
    <location>
        <begin position="224"/>
        <end position="285"/>
    </location>
</feature>
<dbReference type="SUPFAM" id="SSF48726">
    <property type="entry name" value="Immunoglobulin"/>
    <property type="match status" value="3"/>
</dbReference>
<evidence type="ECO:0000256" key="13">
    <source>
        <dbReference type="ARBA" id="ARBA00022833"/>
    </source>
</evidence>
<feature type="domain" description="PHD-type" evidence="30">
    <location>
        <begin position="46"/>
        <end position="93"/>
    </location>
</feature>
<dbReference type="InterPro" id="IPR003598">
    <property type="entry name" value="Ig_sub2"/>
</dbReference>
<feature type="domain" description="Ig-like" evidence="31">
    <location>
        <begin position="1997"/>
        <end position="2102"/>
    </location>
</feature>
<dbReference type="Pfam" id="PF08074">
    <property type="entry name" value="CHDCT2"/>
    <property type="match status" value="1"/>
</dbReference>
<dbReference type="SUPFAM" id="SSF54160">
    <property type="entry name" value="Chromo domain-like"/>
    <property type="match status" value="2"/>
</dbReference>
<proteinExistence type="inferred from homology"/>
<dbReference type="PANTHER" id="PTHR45623">
    <property type="entry name" value="CHROMODOMAIN-HELICASE-DNA-BINDING PROTEIN 3-RELATED-RELATED"/>
    <property type="match status" value="1"/>
</dbReference>
<dbReference type="PRINTS" id="PR00457">
    <property type="entry name" value="ANPEROXIDASE"/>
</dbReference>
<dbReference type="PANTHER" id="PTHR45623:SF17">
    <property type="entry name" value="CHROMODOMAIN-HELICASE-DNA-BINDING PROTEIN 3-RELATED"/>
    <property type="match status" value="1"/>
</dbReference>
<dbReference type="Gene3D" id="3.40.50.10810">
    <property type="entry name" value="Tandem AAA-ATPase domain"/>
    <property type="match status" value="1"/>
</dbReference>
<dbReference type="EMBL" id="KL367524">
    <property type="protein sequence ID" value="KFD66464.1"/>
    <property type="molecule type" value="Genomic_DNA"/>
</dbReference>
<reference evidence="34 36" key="1">
    <citation type="journal article" date="2014" name="Nat. Genet.">
        <title>Genome and transcriptome of the porcine whipworm Trichuris suis.</title>
        <authorList>
            <person name="Jex A.R."/>
            <person name="Nejsum P."/>
            <person name="Schwarz E.M."/>
            <person name="Hu L."/>
            <person name="Young N.D."/>
            <person name="Hall R.S."/>
            <person name="Korhonen P.K."/>
            <person name="Liao S."/>
            <person name="Thamsborg S."/>
            <person name="Xia J."/>
            <person name="Xu P."/>
            <person name="Wang S."/>
            <person name="Scheerlinck J.P."/>
            <person name="Hofmann A."/>
            <person name="Sternberg P.W."/>
            <person name="Wang J."/>
            <person name="Gasser R.B."/>
        </authorList>
    </citation>
    <scope>NUCLEOTIDE SEQUENCE [LARGE SCALE GENOMIC DNA]</scope>
    <source>
        <strain evidence="35">DCEP-RM93F</strain>
        <strain evidence="34">DCEP-RM93M</strain>
    </source>
</reference>
<evidence type="ECO:0000256" key="1">
    <source>
        <dbReference type="ARBA" id="ARBA00001970"/>
    </source>
</evidence>
<feature type="compositionally biased region" description="Low complexity" evidence="28">
    <location>
        <begin position="975"/>
        <end position="985"/>
    </location>
</feature>
<keyword evidence="15" id="KW-0560">Oxidoreductase</keyword>
<dbReference type="GO" id="GO:0016887">
    <property type="term" value="F:ATP hydrolysis activity"/>
    <property type="evidence" value="ECO:0007669"/>
    <property type="project" value="TreeGrafter"/>
</dbReference>
<feature type="binding site" description="axial binding residue" evidence="26">
    <location>
        <position position="2756"/>
    </location>
    <ligand>
        <name>heme b</name>
        <dbReference type="ChEBI" id="CHEBI:60344"/>
    </ligand>
    <ligandPart>
        <name>Fe</name>
        <dbReference type="ChEBI" id="CHEBI:18248"/>
    </ligandPart>
</feature>
<feature type="compositionally biased region" description="Polar residues" evidence="28">
    <location>
        <begin position="1302"/>
        <end position="1311"/>
    </location>
</feature>
<keyword evidence="13" id="KW-0862">Zinc</keyword>
<dbReference type="GO" id="GO:0005576">
    <property type="term" value="C:extracellular region"/>
    <property type="evidence" value="ECO:0007669"/>
    <property type="project" value="UniProtKB-SubCell"/>
</dbReference>
<feature type="region of interest" description="Disordered" evidence="28">
    <location>
        <begin position="965"/>
        <end position="1010"/>
    </location>
</feature>
<dbReference type="Gene3D" id="3.30.40.10">
    <property type="entry name" value="Zinc/RING finger domain, C3HC4 (zinc finger)"/>
    <property type="match status" value="1"/>
</dbReference>
<evidence type="ECO:0000256" key="5">
    <source>
        <dbReference type="ARBA" id="ARBA00022614"/>
    </source>
</evidence>
<dbReference type="InterPro" id="IPR000330">
    <property type="entry name" value="SNF2_N"/>
</dbReference>
<dbReference type="Pfam" id="PF00385">
    <property type="entry name" value="Chromo"/>
    <property type="match status" value="1"/>
</dbReference>
<dbReference type="InterPro" id="IPR009463">
    <property type="entry name" value="DUF1087"/>
</dbReference>
<dbReference type="InterPro" id="IPR027417">
    <property type="entry name" value="P-loop_NTPase"/>
</dbReference>
<keyword evidence="14" id="KW-0067">ATP-binding</keyword>
<comment type="catalytic activity">
    <reaction evidence="24">
        <text>hypobromite + L-tyrosyl-[protein] + H(+) = 3-bromo-L-tyrosyl-[protein] + H2O</text>
        <dbReference type="Rhea" id="RHEA:69356"/>
        <dbReference type="Rhea" id="RHEA-COMP:10136"/>
        <dbReference type="Rhea" id="RHEA-COMP:17686"/>
        <dbReference type="ChEBI" id="CHEBI:15377"/>
        <dbReference type="ChEBI" id="CHEBI:15378"/>
        <dbReference type="ChEBI" id="CHEBI:29250"/>
        <dbReference type="ChEBI" id="CHEBI:46858"/>
        <dbReference type="ChEBI" id="CHEBI:183512"/>
    </reaction>
    <physiologicalReaction direction="left-to-right" evidence="24">
        <dbReference type="Rhea" id="RHEA:69357"/>
    </physiologicalReaction>
</comment>
<feature type="compositionally biased region" description="Basic residues" evidence="28">
    <location>
        <begin position="1314"/>
        <end position="1324"/>
    </location>
</feature>
<keyword evidence="6 26" id="KW-0349">Heme</keyword>
<evidence type="ECO:0000256" key="18">
    <source>
        <dbReference type="ARBA" id="ARBA00023242"/>
    </source>
</evidence>
<evidence type="ECO:0000256" key="6">
    <source>
        <dbReference type="ARBA" id="ARBA00022617"/>
    </source>
</evidence>
<dbReference type="InterPro" id="IPR001965">
    <property type="entry name" value="Znf_PHD"/>
</dbReference>
<dbReference type="InterPro" id="IPR001650">
    <property type="entry name" value="Helicase_C-like"/>
</dbReference>
<dbReference type="InterPro" id="IPR010255">
    <property type="entry name" value="Haem_peroxidase_sf"/>
</dbReference>
<dbReference type="InterPro" id="IPR000953">
    <property type="entry name" value="Chromo/chromo_shadow_dom"/>
</dbReference>
<evidence type="ECO:0000256" key="26">
    <source>
        <dbReference type="PIRSR" id="PIRSR619791-2"/>
    </source>
</evidence>
<comment type="catalytic activity">
    <reaction evidence="21">
        <text>L-lysyl-[collagen] + L-methionyl-[collagen] + H2O2 = [collagen]-L-lysyl-N-S-L-methionyl-[collagen] + 2 H2O + H(+)</text>
        <dbReference type="Rhea" id="RHEA:66020"/>
        <dbReference type="Rhea" id="RHEA-COMP:12751"/>
        <dbReference type="Rhea" id="RHEA-COMP:16949"/>
        <dbReference type="Rhea" id="RHEA-COMP:16951"/>
        <dbReference type="ChEBI" id="CHEBI:15377"/>
        <dbReference type="ChEBI" id="CHEBI:15378"/>
        <dbReference type="ChEBI" id="CHEBI:16044"/>
        <dbReference type="ChEBI" id="CHEBI:16240"/>
        <dbReference type="ChEBI" id="CHEBI:29969"/>
        <dbReference type="ChEBI" id="CHEBI:166867"/>
    </reaction>
    <physiologicalReaction direction="left-to-right" evidence="21">
        <dbReference type="Rhea" id="RHEA:66021"/>
    </physiologicalReaction>
</comment>
<dbReference type="Gene3D" id="2.40.50.40">
    <property type="match status" value="1"/>
</dbReference>
<feature type="compositionally biased region" description="Basic and acidic residues" evidence="28">
    <location>
        <begin position="1248"/>
        <end position="1262"/>
    </location>
</feature>
<dbReference type="CDD" id="cd09826">
    <property type="entry name" value="peroxidasin_like"/>
    <property type="match status" value="1"/>
</dbReference>
<dbReference type="InterPro" id="IPR049730">
    <property type="entry name" value="SNF2/RAD54-like_C"/>
</dbReference>
<evidence type="ECO:0000313" key="36">
    <source>
        <dbReference type="Proteomes" id="UP000030764"/>
    </source>
</evidence>
<dbReference type="SMART" id="SM00249">
    <property type="entry name" value="PHD"/>
    <property type="match status" value="1"/>
</dbReference>
<dbReference type="GO" id="GO:0004601">
    <property type="term" value="F:peroxidase activity"/>
    <property type="evidence" value="ECO:0007669"/>
    <property type="project" value="InterPro"/>
</dbReference>
<evidence type="ECO:0000256" key="17">
    <source>
        <dbReference type="ARBA" id="ARBA00023157"/>
    </source>
</evidence>
<dbReference type="SMART" id="SM00487">
    <property type="entry name" value="DEXDc"/>
    <property type="match status" value="1"/>
</dbReference>
<dbReference type="Gene3D" id="1.10.640.10">
    <property type="entry name" value="Haem peroxidase domain superfamily, animal type"/>
    <property type="match status" value="1"/>
</dbReference>
<dbReference type="InterPro" id="IPR014001">
    <property type="entry name" value="Helicase_ATP-bd"/>
</dbReference>
<evidence type="ECO:0000259" key="32">
    <source>
        <dbReference type="PROSITE" id="PS51192"/>
    </source>
</evidence>
<dbReference type="Gene3D" id="3.80.10.10">
    <property type="entry name" value="Ribonuclease Inhibitor"/>
    <property type="match status" value="1"/>
</dbReference>
<dbReference type="InterPro" id="IPR019787">
    <property type="entry name" value="Znf_PHD-finger"/>
</dbReference>
<feature type="domain" description="Helicase C-terminal" evidence="33">
    <location>
        <begin position="674"/>
        <end position="839"/>
    </location>
</feature>
<dbReference type="Pfam" id="PF00628">
    <property type="entry name" value="PHD"/>
    <property type="match status" value="1"/>
</dbReference>
<dbReference type="Gene3D" id="1.10.10.60">
    <property type="entry name" value="Homeodomain-like"/>
    <property type="match status" value="1"/>
</dbReference>
<dbReference type="InterPro" id="IPR036179">
    <property type="entry name" value="Ig-like_dom_sf"/>
</dbReference>
<dbReference type="InterPro" id="IPR007110">
    <property type="entry name" value="Ig-like_dom"/>
</dbReference>
<dbReference type="InterPro" id="IPR002464">
    <property type="entry name" value="DNA/RNA_helicase_DEAH_CS"/>
</dbReference>
<dbReference type="SUPFAM" id="SSF48113">
    <property type="entry name" value="Heme-dependent peroxidases"/>
    <property type="match status" value="1"/>
</dbReference>
<keyword evidence="7 26" id="KW-0479">Metal-binding</keyword>
<keyword evidence="9" id="KW-0677">Repeat</keyword>
<dbReference type="FunFam" id="3.40.50.10810:FF:000001">
    <property type="entry name" value="chromodomain-helicase-DNA-binding protein 3 isoform X1"/>
    <property type="match status" value="1"/>
</dbReference>
<evidence type="ECO:0000256" key="22">
    <source>
        <dbReference type="ARBA" id="ARBA00048396"/>
    </source>
</evidence>
<dbReference type="GO" id="GO:0020037">
    <property type="term" value="F:heme binding"/>
    <property type="evidence" value="ECO:0007669"/>
    <property type="project" value="InterPro"/>
</dbReference>
<dbReference type="SMART" id="SM01146">
    <property type="entry name" value="DUF1086"/>
    <property type="match status" value="1"/>
</dbReference>
<evidence type="ECO:0000256" key="14">
    <source>
        <dbReference type="ARBA" id="ARBA00022840"/>
    </source>
</evidence>
<evidence type="ECO:0000256" key="23">
    <source>
        <dbReference type="ARBA" id="ARBA00048887"/>
    </source>
</evidence>
<dbReference type="SMART" id="SM00298">
    <property type="entry name" value="CHROMO"/>
    <property type="match status" value="2"/>
</dbReference>
<dbReference type="InterPro" id="IPR013098">
    <property type="entry name" value="Ig_I-set"/>
</dbReference>
<dbReference type="GO" id="GO:0009966">
    <property type="term" value="P:regulation of signal transduction"/>
    <property type="evidence" value="ECO:0007669"/>
    <property type="project" value="UniProtKB-ARBA"/>
</dbReference>
<evidence type="ECO:0000256" key="2">
    <source>
        <dbReference type="ARBA" id="ARBA00004123"/>
    </source>
</evidence>
<comment type="subcellular location">
    <subcellularLocation>
        <location evidence="2">Nucleus</location>
    </subcellularLocation>
    <subcellularLocation>
        <location evidence="3">Secreted</location>
    </subcellularLocation>
</comment>
<dbReference type="InterPro" id="IPR003591">
    <property type="entry name" value="Leu-rich_rpt_typical-subtyp"/>
</dbReference>
<dbReference type="Pfam" id="PF13855">
    <property type="entry name" value="LRR_8"/>
    <property type="match status" value="1"/>
</dbReference>
<keyword evidence="36" id="KW-1185">Reference proteome</keyword>
<evidence type="ECO:0000256" key="21">
    <source>
        <dbReference type="ARBA" id="ARBA00047610"/>
    </source>
</evidence>
<dbReference type="Pfam" id="PF06461">
    <property type="entry name" value="CHDII_SANT-like"/>
    <property type="match status" value="1"/>
</dbReference>
<keyword evidence="17" id="KW-1015">Disulfide bond</keyword>
<feature type="domain" description="Ig-like" evidence="31">
    <location>
        <begin position="2200"/>
        <end position="2286"/>
    </location>
</feature>
<evidence type="ECO:0000259" key="31">
    <source>
        <dbReference type="PROSITE" id="PS50835"/>
    </source>
</evidence>
<evidence type="ECO:0000256" key="15">
    <source>
        <dbReference type="ARBA" id="ARBA00023002"/>
    </source>
</evidence>
<dbReference type="GO" id="GO:0003677">
    <property type="term" value="F:DNA binding"/>
    <property type="evidence" value="ECO:0007669"/>
    <property type="project" value="InterPro"/>
</dbReference>
<keyword evidence="5" id="KW-0433">Leucine-rich repeat</keyword>
<dbReference type="InterPro" id="IPR013783">
    <property type="entry name" value="Ig-like_fold"/>
</dbReference>
<dbReference type="PROSITE" id="PS50013">
    <property type="entry name" value="CHROMO_2"/>
    <property type="match status" value="2"/>
</dbReference>
<dbReference type="Gene3D" id="2.60.40.10">
    <property type="entry name" value="Immunoglobulins"/>
    <property type="match status" value="3"/>
</dbReference>
<feature type="region of interest" description="Disordered" evidence="28">
    <location>
        <begin position="306"/>
        <end position="332"/>
    </location>
</feature>
<dbReference type="InterPro" id="IPR037120">
    <property type="entry name" value="Haem_peroxidase_sf_animal"/>
</dbReference>
<evidence type="ECO:0000256" key="19">
    <source>
        <dbReference type="ARBA" id="ARBA00023319"/>
    </source>
</evidence>
<dbReference type="GO" id="GO:0006979">
    <property type="term" value="P:response to oxidative stress"/>
    <property type="evidence" value="ECO:0007669"/>
    <property type="project" value="InterPro"/>
</dbReference>
<dbReference type="InterPro" id="IPR012957">
    <property type="entry name" value="CHD_C2"/>
</dbReference>
<feature type="region of interest" description="Disordered" evidence="28">
    <location>
        <begin position="3012"/>
        <end position="3065"/>
    </location>
</feature>
<keyword evidence="8" id="KW-0732">Signal</keyword>
<keyword evidence="19" id="KW-0393">Immunoglobulin domain</keyword>
<dbReference type="InterPro" id="IPR023780">
    <property type="entry name" value="Chromo_domain"/>
</dbReference>
<dbReference type="SMART" id="SM00490">
    <property type="entry name" value="HELICc"/>
    <property type="match status" value="1"/>
</dbReference>
<dbReference type="PROSITE" id="PS50835">
    <property type="entry name" value="IG_LIKE"/>
    <property type="match status" value="4"/>
</dbReference>
<evidence type="ECO:0000256" key="8">
    <source>
        <dbReference type="ARBA" id="ARBA00022729"/>
    </source>
</evidence>
<dbReference type="Pfam" id="PF00271">
    <property type="entry name" value="Helicase_C"/>
    <property type="match status" value="1"/>
</dbReference>
<keyword evidence="18" id="KW-0539">Nucleus</keyword>
<keyword evidence="4" id="KW-0964">Secreted</keyword>
<feature type="compositionally biased region" description="Basic and acidic residues" evidence="28">
    <location>
        <begin position="3047"/>
        <end position="3061"/>
    </location>
</feature>
<dbReference type="PROSITE" id="PS50016">
    <property type="entry name" value="ZF_PHD_2"/>
    <property type="match status" value="1"/>
</dbReference>
<evidence type="ECO:0000256" key="9">
    <source>
        <dbReference type="ARBA" id="ARBA00022737"/>
    </source>
</evidence>
<evidence type="ECO:0000259" key="30">
    <source>
        <dbReference type="PROSITE" id="PS50016"/>
    </source>
</evidence>
<dbReference type="SUPFAM" id="SSF52058">
    <property type="entry name" value="L domain-like"/>
    <property type="match status" value="1"/>
</dbReference>
<dbReference type="CDD" id="cd15532">
    <property type="entry name" value="PHD2_CHD_II"/>
    <property type="match status" value="1"/>
</dbReference>
<dbReference type="SMART" id="SM01147">
    <property type="entry name" value="DUF1087"/>
    <property type="match status" value="1"/>
</dbReference>
<dbReference type="SUPFAM" id="SSF52540">
    <property type="entry name" value="P-loop containing nucleoside triphosphate hydrolases"/>
    <property type="match status" value="2"/>
</dbReference>
<evidence type="ECO:0000256" key="25">
    <source>
        <dbReference type="ARBA" id="ARBA00061342"/>
    </source>
</evidence>
<accession>A0A085M887</accession>
<feature type="compositionally biased region" description="Polar residues" evidence="28">
    <location>
        <begin position="1155"/>
        <end position="1170"/>
    </location>
</feature>
<dbReference type="FunFam" id="2.60.40.10:FF:000032">
    <property type="entry name" value="palladin isoform X1"/>
    <property type="match status" value="2"/>
</dbReference>
<evidence type="ECO:0000256" key="11">
    <source>
        <dbReference type="ARBA" id="ARBA00022771"/>
    </source>
</evidence>
<evidence type="ECO:0000256" key="20">
    <source>
        <dbReference type="ARBA" id="ARBA00047544"/>
    </source>
</evidence>
<dbReference type="GO" id="GO:0005524">
    <property type="term" value="F:ATP binding"/>
    <property type="evidence" value="ECO:0007669"/>
    <property type="project" value="UniProtKB-KW"/>
</dbReference>
<evidence type="ECO:0000256" key="4">
    <source>
        <dbReference type="ARBA" id="ARBA00022525"/>
    </source>
</evidence>
<feature type="compositionally biased region" description="Polar residues" evidence="28">
    <location>
        <begin position="1263"/>
        <end position="1277"/>
    </location>
</feature>
<feature type="region of interest" description="Disordered" evidence="28">
    <location>
        <begin position="1129"/>
        <end position="1326"/>
    </location>
</feature>
<dbReference type="SMART" id="SM00369">
    <property type="entry name" value="LRR_TYP"/>
    <property type="match status" value="4"/>
</dbReference>
<dbReference type="EMBL" id="KL363217">
    <property type="protein sequence ID" value="KFD53433.1"/>
    <property type="molecule type" value="Genomic_DNA"/>
</dbReference>
<dbReference type="InterPro" id="IPR016197">
    <property type="entry name" value="Chromo-like_dom_sf"/>
</dbReference>
<dbReference type="SMART" id="SM00409">
    <property type="entry name" value="IG"/>
    <property type="match status" value="3"/>
</dbReference>
<dbReference type="InterPro" id="IPR019786">
    <property type="entry name" value="Zinc_finger_PHD-type_CS"/>
</dbReference>